<dbReference type="RefSeq" id="WP_252852519.1">
    <property type="nucleotide sequence ID" value="NZ_JAMXLR010000036.1"/>
</dbReference>
<feature type="modified residue" description="Phosphoserine" evidence="16">
    <location>
        <position position="103"/>
    </location>
</feature>
<feature type="binding site" evidence="13">
    <location>
        <position position="94"/>
    </location>
    <ligand>
        <name>NADP(+)</name>
        <dbReference type="ChEBI" id="CHEBI:58349"/>
    </ligand>
</feature>
<comment type="subunit">
    <text evidence="3">Homodimer.</text>
</comment>
<keyword evidence="8 13" id="KW-0521">NADP</keyword>
<evidence type="ECO:0000256" key="3">
    <source>
        <dbReference type="ARBA" id="ARBA00011738"/>
    </source>
</evidence>
<dbReference type="Pfam" id="PF00180">
    <property type="entry name" value="Iso_dh"/>
    <property type="match status" value="1"/>
</dbReference>
<sequence>MSGSAITMQDGQLNVPAEPIIPFIEGDGTGPDIWAASVRVFDAAVEKAYGSERKIAWKEVLAGEKSFNANGNWLPDETLDAFRTYLVGIKGPLTTPVGGGIRSLNVALRQILDLYTCLRPVRWFEGVPSPVKRPDLTDMVIFRENSEDIYAGIEFENGTEDCEKFKSMFAEAFPERFKKIRFPDTAGIGIKPVSKEGTWRIAKAAIQYAIDNGRDSVTLVHKGNIMKFTEGGFRDWGYQCAKEEFGATELDGGPWCTFKSPKDGSTITVKDVIADAMLQQILTRPAEYSVIATLNLNGDYISDALAACVGGIGIAPGGNINYDTGHAIFEATHGTAPKYAGKDQVNPGSVILSGEMMLRHLGWTEAADNIITGVNGAIGAKTVTYDFERQMEGAKLLKCSEFGSAIIEHMG</sequence>
<keyword evidence="10 14" id="KW-0464">Manganese</keyword>
<evidence type="ECO:0000256" key="2">
    <source>
        <dbReference type="ARBA" id="ARBA00007769"/>
    </source>
</evidence>
<feature type="binding site" evidence="12">
    <location>
        <position position="143"/>
    </location>
    <ligand>
        <name>D-threo-isocitrate</name>
        <dbReference type="ChEBI" id="CHEBI:15562"/>
    </ligand>
</feature>
<evidence type="ECO:0000256" key="16">
    <source>
        <dbReference type="PIRSR" id="PIRSR604439-5"/>
    </source>
</evidence>
<evidence type="ECO:0000313" key="20">
    <source>
        <dbReference type="Proteomes" id="UP001155241"/>
    </source>
</evidence>
<comment type="cofactor">
    <cofactor evidence="1">
        <name>Mn(2+)</name>
        <dbReference type="ChEBI" id="CHEBI:29035"/>
    </cofactor>
</comment>
<feature type="binding site" evidence="13">
    <location>
        <position position="346"/>
    </location>
    <ligand>
        <name>NADP(+)</name>
        <dbReference type="ChEBI" id="CHEBI:58349"/>
    </ligand>
</feature>
<dbReference type="NCBIfam" id="TIGR00183">
    <property type="entry name" value="prok_nadp_idh"/>
    <property type="match status" value="1"/>
</dbReference>
<feature type="site" description="Critical for catalysis" evidence="15">
    <location>
        <position position="222"/>
    </location>
</feature>
<evidence type="ECO:0000256" key="17">
    <source>
        <dbReference type="RuleBase" id="RU004446"/>
    </source>
</evidence>
<feature type="domain" description="Isopropylmalate dehydrogenase-like" evidence="18">
    <location>
        <begin position="20"/>
        <end position="406"/>
    </location>
</feature>
<evidence type="ECO:0000313" key="19">
    <source>
        <dbReference type="EMBL" id="MCO6044417.1"/>
    </source>
</evidence>
<comment type="caution">
    <text evidence="19">The sequence shown here is derived from an EMBL/GenBank/DDBJ whole genome shotgun (WGS) entry which is preliminary data.</text>
</comment>
<evidence type="ECO:0000256" key="6">
    <source>
        <dbReference type="ARBA" id="ARBA00022723"/>
    </source>
</evidence>
<comment type="cofactor">
    <cofactor evidence="14">
        <name>Mg(2+)</name>
        <dbReference type="ChEBI" id="CHEBI:18420"/>
    </cofactor>
    <cofactor evidence="14">
        <name>Mn(2+)</name>
        <dbReference type="ChEBI" id="CHEBI:29035"/>
    </cofactor>
    <text evidence="14">Binds 1 Mg(2+) or Mn(2+) ion per subunit.</text>
</comment>
<dbReference type="NCBIfam" id="NF005425">
    <property type="entry name" value="PRK07006.1"/>
    <property type="match status" value="1"/>
</dbReference>
<evidence type="ECO:0000256" key="14">
    <source>
        <dbReference type="PIRSR" id="PIRSR604439-3"/>
    </source>
</evidence>
<dbReference type="GO" id="GO:0004450">
    <property type="term" value="F:isocitrate dehydrogenase (NADP+) activity"/>
    <property type="evidence" value="ECO:0007669"/>
    <property type="project" value="UniProtKB-UniRule"/>
</dbReference>
<protein>
    <recommendedName>
        <fullName evidence="17">Isocitrate dehydrogenase [NADP]</fullName>
        <ecNumber evidence="17">1.1.1.42</ecNumber>
    </recommendedName>
</protein>
<name>A0A9X2F8P4_9BACT</name>
<evidence type="ECO:0000256" key="12">
    <source>
        <dbReference type="PIRSR" id="PIRSR604439-1"/>
    </source>
</evidence>
<evidence type="ECO:0000256" key="5">
    <source>
        <dbReference type="ARBA" id="ARBA00022532"/>
    </source>
</evidence>
<dbReference type="AlphaFoldDB" id="A0A9X2F8P4"/>
<keyword evidence="5 17" id="KW-0816">Tricarboxylic acid cycle</keyword>
<feature type="binding site" evidence="13">
    <location>
        <position position="385"/>
    </location>
    <ligand>
        <name>NADP(+)</name>
        <dbReference type="ChEBI" id="CHEBI:58349"/>
    </ligand>
</feature>
<evidence type="ECO:0000256" key="11">
    <source>
        <dbReference type="ARBA" id="ARBA00023554"/>
    </source>
</evidence>
<evidence type="ECO:0000256" key="13">
    <source>
        <dbReference type="PIRSR" id="PIRSR604439-2"/>
    </source>
</evidence>
<keyword evidence="9" id="KW-0560">Oxidoreductase</keyword>
<comment type="catalytic activity">
    <reaction evidence="11">
        <text>D-threo-isocitrate + NADP(+) = 2-oxoglutarate + CO2 + NADPH</text>
        <dbReference type="Rhea" id="RHEA:19629"/>
        <dbReference type="ChEBI" id="CHEBI:15562"/>
        <dbReference type="ChEBI" id="CHEBI:16526"/>
        <dbReference type="ChEBI" id="CHEBI:16810"/>
        <dbReference type="ChEBI" id="CHEBI:57783"/>
        <dbReference type="ChEBI" id="CHEBI:58349"/>
        <dbReference type="EC" id="1.1.1.42"/>
    </reaction>
</comment>
<dbReference type="InterPro" id="IPR024084">
    <property type="entry name" value="IsoPropMal-DH-like_dom"/>
</dbReference>
<feature type="modified residue" description="N6-succinyllysine" evidence="16">
    <location>
        <position position="90"/>
    </location>
</feature>
<organism evidence="19 20">
    <name type="scientific">Aeoliella straminimaris</name>
    <dbReference type="NCBI Taxonomy" id="2954799"/>
    <lineage>
        <taxon>Bacteria</taxon>
        <taxon>Pseudomonadati</taxon>
        <taxon>Planctomycetota</taxon>
        <taxon>Planctomycetia</taxon>
        <taxon>Pirellulales</taxon>
        <taxon>Lacipirellulaceae</taxon>
        <taxon>Aeoliella</taxon>
    </lineage>
</organism>
<feature type="binding site" evidence="12">
    <location>
        <position position="109"/>
    </location>
    <ligand>
        <name>D-threo-isocitrate</name>
        <dbReference type="ChEBI" id="CHEBI:15562"/>
    </ligand>
</feature>
<evidence type="ECO:0000256" key="10">
    <source>
        <dbReference type="ARBA" id="ARBA00023211"/>
    </source>
</evidence>
<feature type="binding site" evidence="14">
    <location>
        <position position="299"/>
    </location>
    <ligand>
        <name>Mg(2+)</name>
        <dbReference type="ChEBI" id="CHEBI:18420"/>
    </ligand>
</feature>
<feature type="binding site" evidence="12">
    <location>
        <position position="105"/>
    </location>
    <ligand>
        <name>D-threo-isocitrate</name>
        <dbReference type="ChEBI" id="CHEBI:15562"/>
    </ligand>
</feature>
<feature type="binding site" evidence="13">
    <location>
        <begin position="333"/>
        <end position="339"/>
    </location>
    <ligand>
        <name>NADP(+)</name>
        <dbReference type="ChEBI" id="CHEBI:58349"/>
    </ligand>
</feature>
<keyword evidence="20" id="KW-1185">Reference proteome</keyword>
<evidence type="ECO:0000256" key="4">
    <source>
        <dbReference type="ARBA" id="ARBA00022435"/>
    </source>
</evidence>
<evidence type="ECO:0000256" key="8">
    <source>
        <dbReference type="ARBA" id="ARBA00022857"/>
    </source>
</evidence>
<gene>
    <name evidence="19" type="primary">icd</name>
    <name evidence="19" type="ORF">NG895_10915</name>
</gene>
<evidence type="ECO:0000256" key="1">
    <source>
        <dbReference type="ARBA" id="ARBA00001936"/>
    </source>
</evidence>
<dbReference type="EC" id="1.1.1.42" evidence="17"/>
<dbReference type="Proteomes" id="UP001155241">
    <property type="component" value="Unassembled WGS sequence"/>
</dbReference>
<accession>A0A9X2F8P4</accession>
<dbReference type="PANTHER" id="PTHR43504:SF1">
    <property type="entry name" value="ISOCITRATE DEHYDROGENASE [NADP]"/>
    <property type="match status" value="1"/>
</dbReference>
<evidence type="ECO:0000256" key="9">
    <source>
        <dbReference type="ARBA" id="ARBA00023002"/>
    </source>
</evidence>
<feature type="site" description="Critical for catalysis" evidence="15">
    <location>
        <position position="150"/>
    </location>
</feature>
<evidence type="ECO:0000256" key="15">
    <source>
        <dbReference type="PIRSR" id="PIRSR604439-4"/>
    </source>
</evidence>
<feature type="binding site" evidence="12">
    <location>
        <position position="103"/>
    </location>
    <ligand>
        <name>D-threo-isocitrate</name>
        <dbReference type="ChEBI" id="CHEBI:15562"/>
    </ligand>
</feature>
<evidence type="ECO:0000256" key="7">
    <source>
        <dbReference type="ARBA" id="ARBA00022842"/>
    </source>
</evidence>
<proteinExistence type="inferred from homology"/>
<keyword evidence="4 17" id="KW-0329">Glyoxylate bypass</keyword>
<feature type="binding site" evidence="13">
    <location>
        <position position="389"/>
    </location>
    <ligand>
        <name>NADP(+)</name>
        <dbReference type="ChEBI" id="CHEBI:58349"/>
    </ligand>
</feature>
<dbReference type="PROSITE" id="PS00470">
    <property type="entry name" value="IDH_IMDH"/>
    <property type="match status" value="1"/>
</dbReference>
<dbReference type="SUPFAM" id="SSF53659">
    <property type="entry name" value="Isocitrate/Isopropylmalate dehydrogenase-like"/>
    <property type="match status" value="1"/>
</dbReference>
<dbReference type="GO" id="GO:0000287">
    <property type="term" value="F:magnesium ion binding"/>
    <property type="evidence" value="ECO:0007669"/>
    <property type="project" value="InterPro"/>
</dbReference>
<dbReference type="GO" id="GO:0006099">
    <property type="term" value="P:tricarboxylic acid cycle"/>
    <property type="evidence" value="ECO:0007669"/>
    <property type="project" value="UniProtKB-UniRule"/>
</dbReference>
<dbReference type="InterPro" id="IPR019818">
    <property type="entry name" value="IsoCit/isopropylmalate_DH_CS"/>
</dbReference>
<dbReference type="Gene3D" id="3.40.718.10">
    <property type="entry name" value="Isopropylmalate Dehydrogenase"/>
    <property type="match status" value="1"/>
</dbReference>
<dbReference type="SMART" id="SM01329">
    <property type="entry name" value="Iso_dh"/>
    <property type="match status" value="1"/>
</dbReference>
<reference evidence="19" key="1">
    <citation type="submission" date="2022-06" db="EMBL/GenBank/DDBJ databases">
        <title>Aeoliella straminimaris, a novel planctomycete from sediments.</title>
        <authorList>
            <person name="Vitorino I.R."/>
            <person name="Lage O.M."/>
        </authorList>
    </citation>
    <scope>NUCLEOTIDE SEQUENCE</scope>
    <source>
        <strain evidence="19">ICT_H6.2</strain>
    </source>
</reference>
<dbReference type="GO" id="GO:0051287">
    <property type="term" value="F:NAD binding"/>
    <property type="evidence" value="ECO:0007669"/>
    <property type="project" value="InterPro"/>
</dbReference>
<keyword evidence="7 14" id="KW-0460">Magnesium</keyword>
<dbReference type="PANTHER" id="PTHR43504">
    <property type="entry name" value="ISOCITRATE DEHYDROGENASE [NADP]"/>
    <property type="match status" value="1"/>
</dbReference>
<comment type="similarity">
    <text evidence="2">Belongs to the isocitrate and isopropylmalate dehydrogenases family.</text>
</comment>
<evidence type="ECO:0000259" key="18">
    <source>
        <dbReference type="SMART" id="SM01329"/>
    </source>
</evidence>
<dbReference type="GO" id="GO:0006097">
    <property type="term" value="P:glyoxylate cycle"/>
    <property type="evidence" value="ECO:0007669"/>
    <property type="project" value="UniProtKB-KW"/>
</dbReference>
<keyword evidence="6 17" id="KW-0479">Metal-binding</keyword>
<dbReference type="EMBL" id="JAMXLR010000036">
    <property type="protein sequence ID" value="MCO6044417.1"/>
    <property type="molecule type" value="Genomic_DNA"/>
</dbReference>
<feature type="binding site" evidence="12">
    <location>
        <position position="119"/>
    </location>
    <ligand>
        <name>D-threo-isocitrate</name>
        <dbReference type="ChEBI" id="CHEBI:15562"/>
    </ligand>
</feature>
<dbReference type="InterPro" id="IPR004439">
    <property type="entry name" value="Isocitrate_DH_NADP_dimer_prok"/>
</dbReference>
<feature type="modified residue" description="N6-acetyllysine" evidence="16">
    <location>
        <position position="132"/>
    </location>
</feature>